<dbReference type="AlphaFoldDB" id="A0A381N3U4"/>
<evidence type="ECO:0008006" key="2">
    <source>
        <dbReference type="Google" id="ProtNLM"/>
    </source>
</evidence>
<dbReference type="InterPro" id="IPR003849">
    <property type="entry name" value="Preprotein_translocase_YajC"/>
</dbReference>
<name>A0A381N3U4_9ZZZZ</name>
<accession>A0A381N3U4</accession>
<dbReference type="Pfam" id="PF02699">
    <property type="entry name" value="YajC"/>
    <property type="match status" value="1"/>
</dbReference>
<reference evidence="1" key="1">
    <citation type="submission" date="2018-05" db="EMBL/GenBank/DDBJ databases">
        <authorList>
            <person name="Lanie J.A."/>
            <person name="Ng W.-L."/>
            <person name="Kazmierczak K.M."/>
            <person name="Andrzejewski T.M."/>
            <person name="Davidsen T.M."/>
            <person name="Wayne K.J."/>
            <person name="Tettelin H."/>
            <person name="Glass J.I."/>
            <person name="Rusch D."/>
            <person name="Podicherti R."/>
            <person name="Tsui H.-C.T."/>
            <person name="Winkler M.E."/>
        </authorList>
    </citation>
    <scope>NUCLEOTIDE SEQUENCE</scope>
</reference>
<gene>
    <name evidence="1" type="ORF">METZ01_LOCUS2126</name>
</gene>
<organism evidence="1">
    <name type="scientific">marine metagenome</name>
    <dbReference type="NCBI Taxonomy" id="408172"/>
    <lineage>
        <taxon>unclassified sequences</taxon>
        <taxon>metagenomes</taxon>
        <taxon>ecological metagenomes</taxon>
    </lineage>
</organism>
<protein>
    <recommendedName>
        <fullName evidence="2">Preprotein translocase subunit YajC</fullName>
    </recommendedName>
</protein>
<evidence type="ECO:0000313" key="1">
    <source>
        <dbReference type="EMBL" id="SUZ49272.1"/>
    </source>
</evidence>
<sequence length="74" mass="7850">MKQREALVRAAGIGDEVATVGGVIGIIVAEEDEQIVALEVDSDVELRVQRRSIGEIITKAGEATEGPDETSDQD</sequence>
<dbReference type="EMBL" id="UINC01000111">
    <property type="protein sequence ID" value="SUZ49272.1"/>
    <property type="molecule type" value="Genomic_DNA"/>
</dbReference>
<proteinExistence type="predicted"/>